<gene>
    <name evidence="1" type="ORF">TUM18999_57800</name>
</gene>
<evidence type="ECO:0000313" key="2">
    <source>
        <dbReference type="Proteomes" id="UP000509383"/>
    </source>
</evidence>
<accession>A0A6J4EE16</accession>
<dbReference type="AlphaFoldDB" id="A0A6J4EE16"/>
<proteinExistence type="predicted"/>
<organism evidence="1 2">
    <name type="scientific">Pseudomonas tohonis</name>
    <dbReference type="NCBI Taxonomy" id="2725477"/>
    <lineage>
        <taxon>Bacteria</taxon>
        <taxon>Pseudomonadati</taxon>
        <taxon>Pseudomonadota</taxon>
        <taxon>Gammaproteobacteria</taxon>
        <taxon>Pseudomonadales</taxon>
        <taxon>Pseudomonadaceae</taxon>
        <taxon>Pseudomonas</taxon>
    </lineage>
</organism>
<dbReference type="KEGG" id="ptw:TUM18999_57800"/>
<dbReference type="EMBL" id="AP023189">
    <property type="protein sequence ID" value="BCG27589.1"/>
    <property type="molecule type" value="Genomic_DNA"/>
</dbReference>
<name>A0A6J4EE16_9PSED</name>
<evidence type="ECO:0000313" key="1">
    <source>
        <dbReference type="EMBL" id="BCG27589.1"/>
    </source>
</evidence>
<dbReference type="Proteomes" id="UP000509383">
    <property type="component" value="Chromosome"/>
</dbReference>
<reference evidence="1 2" key="1">
    <citation type="submission" date="2020-05" db="EMBL/GenBank/DDBJ databases">
        <title>Characterization of novel class B3 metallo-beta-lactamase from novel Pseudomonas species.</title>
        <authorList>
            <person name="Yamada K."/>
            <person name="Aoki K."/>
            <person name="Ishii Y."/>
        </authorList>
    </citation>
    <scope>NUCLEOTIDE SEQUENCE [LARGE SCALE GENOMIC DNA]</scope>
    <source>
        <strain evidence="1 2">TUM18999</strain>
    </source>
</reference>
<protein>
    <submittedName>
        <fullName evidence="1">Uncharacterized protein</fullName>
    </submittedName>
</protein>
<dbReference type="RefSeq" id="WP_173178622.1">
    <property type="nucleotide sequence ID" value="NZ_AP023189.1"/>
</dbReference>
<sequence length="72" mass="8171">MTLILRPMTARNEAQRRRATAAKEAARPKILELHQSGVTAHHAIAKQLRVSLRIVRDVLVEAGLHEIKERGW</sequence>